<dbReference type="SMART" id="SM00185">
    <property type="entry name" value="ARM"/>
    <property type="match status" value="5"/>
</dbReference>
<feature type="region of interest" description="Disordered" evidence="8">
    <location>
        <begin position="1"/>
        <end position="24"/>
    </location>
</feature>
<dbReference type="EMBL" id="GL376603">
    <property type="status" value="NOT_ANNOTATED_CDS"/>
    <property type="molecule type" value="Genomic_DNA"/>
</dbReference>
<evidence type="ECO:0000256" key="6">
    <source>
        <dbReference type="ARBA" id="ARBA00023288"/>
    </source>
</evidence>
<protein>
    <recommendedName>
        <fullName evidence="7">Vacuolar protein 8</fullName>
    </recommendedName>
</protein>
<reference evidence="10" key="2">
    <citation type="submission" date="2010-04" db="EMBL/GenBank/DDBJ databases">
        <authorList>
            <person name="Buell R."/>
            <person name="Hamilton J."/>
            <person name="Hostetler J."/>
        </authorList>
    </citation>
    <scope>NUCLEOTIDE SEQUENCE [LARGE SCALE GENOMIC DNA]</scope>
    <source>
        <strain evidence="10">DAOM:BR144</strain>
    </source>
</reference>
<dbReference type="eggNOG" id="ENOG502QPQV">
    <property type="taxonomic scope" value="Eukaryota"/>
</dbReference>
<keyword evidence="5" id="KW-0472">Membrane</keyword>
<evidence type="ECO:0000313" key="9">
    <source>
        <dbReference type="EnsemblProtists" id="PYU1_T003305"/>
    </source>
</evidence>
<evidence type="ECO:0000256" key="8">
    <source>
        <dbReference type="SAM" id="MobiDB-lite"/>
    </source>
</evidence>
<reference evidence="10" key="1">
    <citation type="journal article" date="2010" name="Genome Biol.">
        <title>Genome sequence of the necrotrophic plant pathogen Pythium ultimum reveals original pathogenicity mechanisms and effector repertoire.</title>
        <authorList>
            <person name="Levesque C.A."/>
            <person name="Brouwer H."/>
            <person name="Cano L."/>
            <person name="Hamilton J.P."/>
            <person name="Holt C."/>
            <person name="Huitema E."/>
            <person name="Raffaele S."/>
            <person name="Robideau G.P."/>
            <person name="Thines M."/>
            <person name="Win J."/>
            <person name="Zerillo M.M."/>
            <person name="Beakes G.W."/>
            <person name="Boore J.L."/>
            <person name="Busam D."/>
            <person name="Dumas B."/>
            <person name="Ferriera S."/>
            <person name="Fuerstenberg S.I."/>
            <person name="Gachon C.M."/>
            <person name="Gaulin E."/>
            <person name="Govers F."/>
            <person name="Grenville-Briggs L."/>
            <person name="Horner N."/>
            <person name="Hostetler J."/>
            <person name="Jiang R.H."/>
            <person name="Johnson J."/>
            <person name="Krajaejun T."/>
            <person name="Lin H."/>
            <person name="Meijer H.J."/>
            <person name="Moore B."/>
            <person name="Morris P."/>
            <person name="Phuntmart V."/>
            <person name="Puiu D."/>
            <person name="Shetty J."/>
            <person name="Stajich J.E."/>
            <person name="Tripathy S."/>
            <person name="Wawra S."/>
            <person name="van West P."/>
            <person name="Whitty B.R."/>
            <person name="Coutinho P.M."/>
            <person name="Henrissat B."/>
            <person name="Martin F."/>
            <person name="Thomas P.D."/>
            <person name="Tyler B.M."/>
            <person name="De Vries R.P."/>
            <person name="Kamoun S."/>
            <person name="Yandell M."/>
            <person name="Tisserat N."/>
            <person name="Buell C.R."/>
        </authorList>
    </citation>
    <scope>NUCLEOTIDE SEQUENCE</scope>
    <source>
        <strain evidence="10">DAOM:BR144</strain>
    </source>
</reference>
<reference evidence="9" key="3">
    <citation type="submission" date="2015-02" db="UniProtKB">
        <authorList>
            <consortium name="EnsemblProtists"/>
        </authorList>
    </citation>
    <scope>IDENTIFICATION</scope>
    <source>
        <strain evidence="9">DAOM BR144</strain>
    </source>
</reference>
<dbReference type="InterPro" id="IPR011989">
    <property type="entry name" value="ARM-like"/>
</dbReference>
<dbReference type="InParanoid" id="K3WEB4"/>
<evidence type="ECO:0000256" key="7">
    <source>
        <dbReference type="ARBA" id="ARBA00026209"/>
    </source>
</evidence>
<dbReference type="InterPro" id="IPR000225">
    <property type="entry name" value="Armadillo"/>
</dbReference>
<keyword evidence="3" id="KW-0926">Vacuole</keyword>
<evidence type="ECO:0000256" key="4">
    <source>
        <dbReference type="ARBA" id="ARBA00022737"/>
    </source>
</evidence>
<accession>K3WEB4</accession>
<feature type="compositionally biased region" description="Polar residues" evidence="8">
    <location>
        <begin position="1"/>
        <end position="16"/>
    </location>
</feature>
<evidence type="ECO:0000256" key="5">
    <source>
        <dbReference type="ARBA" id="ARBA00023136"/>
    </source>
</evidence>
<dbReference type="EnsemblProtists" id="PYU1_T003305">
    <property type="protein sequence ID" value="PYU1_T003305"/>
    <property type="gene ID" value="PYU1_G003296"/>
</dbReference>
<comment type="subcellular location">
    <subcellularLocation>
        <location evidence="1">Vacuole membrane</location>
        <topology evidence="1">Lipid-anchor</topology>
    </subcellularLocation>
</comment>
<dbReference type="GO" id="GO:0005774">
    <property type="term" value="C:vacuolar membrane"/>
    <property type="evidence" value="ECO:0007669"/>
    <property type="project" value="UniProtKB-SubCell"/>
</dbReference>
<dbReference type="Proteomes" id="UP000019132">
    <property type="component" value="Unassembled WGS sequence"/>
</dbReference>
<dbReference type="HOGENOM" id="CLU_001820_0_0_1"/>
<comment type="similarity">
    <text evidence="2">Belongs to the beta-catenin family.</text>
</comment>
<dbReference type="GO" id="GO:0071562">
    <property type="term" value="P:nucleus-vacuole junction assembly"/>
    <property type="evidence" value="ECO:0007669"/>
    <property type="project" value="InterPro"/>
</dbReference>
<feature type="region of interest" description="Disordered" evidence="8">
    <location>
        <begin position="748"/>
        <end position="780"/>
    </location>
</feature>
<dbReference type="SUPFAM" id="SSF48371">
    <property type="entry name" value="ARM repeat"/>
    <property type="match status" value="3"/>
</dbReference>
<dbReference type="InterPro" id="IPR045156">
    <property type="entry name" value="Vac8"/>
</dbReference>
<evidence type="ECO:0000256" key="2">
    <source>
        <dbReference type="ARBA" id="ARBA00005462"/>
    </source>
</evidence>
<evidence type="ECO:0000256" key="3">
    <source>
        <dbReference type="ARBA" id="ARBA00022554"/>
    </source>
</evidence>
<feature type="compositionally biased region" description="Polar residues" evidence="8">
    <location>
        <begin position="748"/>
        <end position="771"/>
    </location>
</feature>
<dbReference type="PANTHER" id="PTHR47249">
    <property type="entry name" value="VACUOLAR PROTEIN 8"/>
    <property type="match status" value="1"/>
</dbReference>
<dbReference type="PANTHER" id="PTHR47249:SF1">
    <property type="entry name" value="VACUOLAR PROTEIN 8"/>
    <property type="match status" value="1"/>
</dbReference>
<evidence type="ECO:0000256" key="1">
    <source>
        <dbReference type="ARBA" id="ARBA00004592"/>
    </source>
</evidence>
<dbReference type="Gene3D" id="1.25.10.10">
    <property type="entry name" value="Leucine-rich Repeat Variant"/>
    <property type="match status" value="3"/>
</dbReference>
<dbReference type="InterPro" id="IPR016024">
    <property type="entry name" value="ARM-type_fold"/>
</dbReference>
<evidence type="ECO:0000313" key="10">
    <source>
        <dbReference type="Proteomes" id="UP000019132"/>
    </source>
</evidence>
<organism evidence="9 10">
    <name type="scientific">Globisporangium ultimum (strain ATCC 200006 / CBS 805.95 / DAOM BR144)</name>
    <name type="common">Pythium ultimum</name>
    <dbReference type="NCBI Taxonomy" id="431595"/>
    <lineage>
        <taxon>Eukaryota</taxon>
        <taxon>Sar</taxon>
        <taxon>Stramenopiles</taxon>
        <taxon>Oomycota</taxon>
        <taxon>Peronosporomycetes</taxon>
        <taxon>Pythiales</taxon>
        <taxon>Pythiaceae</taxon>
        <taxon>Globisporangium</taxon>
    </lineage>
</organism>
<name>K3WEB4_GLOUD</name>
<keyword evidence="4" id="KW-0677">Repeat</keyword>
<dbReference type="STRING" id="431595.K3WEB4"/>
<proteinExistence type="inferred from homology"/>
<keyword evidence="6" id="KW-0449">Lipoprotein</keyword>
<dbReference type="GO" id="GO:0043495">
    <property type="term" value="F:protein-membrane adaptor activity"/>
    <property type="evidence" value="ECO:0007669"/>
    <property type="project" value="InterPro"/>
</dbReference>
<keyword evidence="10" id="KW-1185">Reference proteome</keyword>
<dbReference type="VEuPathDB" id="FungiDB:PYU1_G003296"/>
<sequence>MLLNASLDSQQANPSLNPLHKAEQPPHNLDARIFCARSLYKLSCQAGSELPIIKGGAIRQIADFSDIENLKLLRYCAATLANLTTDSKALDAFVEFDGIQALLELSWLPCLHVKILCVTALCRISQHRGHAQLLLRSKVIIEMLSMLTLPHDELQTLAVSCIMNLIFHGHFFPERVFVGEPHAVQNQLGIMSVVSQLATTSSSTQFAVEVLFNLSLYRVSCYGALHGSGAELLHSIAALVCKAIDETGNSSSRYMAPMNFPVRNTFPVWATDSKIVMRLLHLMAETLSNFSAYMEFHGILSSYGMKTLTLLLFSALRDVGSKLYGSIAEERLRNIAVPCSRALANFSSNEDLRKNAFLQEIVHMTTRLTLLDRQRFMSSPEDSRVLLRNIVRTLCNLSFNDTCTAYFMEFPQVLPLLHAFVISVDESQATPPREGPATGFSHGNLFADEDVREDALVTILNLAQQAAYSSDLVRILDGKRLAIAAQDPNNSGHLKYVYSLVLCNLLFESRLQQIVYGDQVVLSLIYGFYFFGQTETDDDANTVGNAEQVRYTNLKLAFGDDQERFLAAICIMASEIMDARNIERIAFCAATLYHICASGHVNQRIIQALIHCCNANEETLSLLACAASFAIVSFTAEGRHQLIACDHLAKALNCLGRTSQPESQQYAAIAACNVSTLECIWTSAELKDFIVMALLRANSVQAKQIHAKTLSNLLSHLSTREKVVEDGVLYALMKLSQVMLYRSTSALHSGHSGSSTPVTSTRVQNNPNTPRHLQEAAKTHASGNSVDEMFSIGLQALFNLSCEHQYHQRLLNNGIMPYLTAAVDGKQASVAAGSSTGTSAPTLQTHSHLLTASSFSFTHSNYTQLQFSLSVDSRRYAMGIICNLSSYEENHKELMNAQVTDIIRKYVDQDIETRASAAMALRNISCKQPWVEMLCERKTLCLLISFTQCEHQIVKQFAVEALANCSLITDSLHLYGELRVPRAVLALLECVSKMMSDESDDNDGGGGGDEESSMETCMAALKCLHNIALDDALALHLLEESSIVRFLPLLERPSLGHDAHACLLVATMAHILAGKPKCGEALLRQRVVNLCAHLHRQHPHNKGIAYECVGILMNLSTYQQIQEKLTETQAIHVVASICSSPSAGADLRIRECGAITIRNLTLSVTEHLSLFYGDAGLEGAEGEELEAKLMEQTSARKGLQNLWDELDGGEDDGVTVSRLTERHLLHGVKYFQQELDSLHDSDNASPHHAAVPASDRILHEACAGIANLSTIKAFRVMMVRLGIVNTLLRVYEHGSRSHAHARSSLLKSICAATLHRLAVEEEATIDDNGLLVPSLLSILRLSDEELHHVRYECEKVSLFSPNSPSLNKTLNRRGSIVVVGGTTSPAAGLTHIAMAATTHCVKQSYRDQKWMFFVLKTTLSSASMIPQLEKKHMHTIGIPRLSFQDILTAAAACNNAGNCSTGLHSTTSSATKATTPVFGPTASLLINSTDADTGFKLACAAKPKGGYLLPVNRDKYMIHHDEYTGQPTLTPLHIDKNALSADGDSTTTDVPTSIHPQRATPDWEMIMHSRKFDRHMRITRRNHRRNPNSLPALSMLS</sequence>
<dbReference type="OMA" id="WVEMLCE"/>